<feature type="region of interest" description="Disordered" evidence="1">
    <location>
        <begin position="309"/>
        <end position="333"/>
    </location>
</feature>
<proteinExistence type="predicted"/>
<dbReference type="Proteomes" id="UP001302812">
    <property type="component" value="Unassembled WGS sequence"/>
</dbReference>
<name>A0AAN6TEA2_9PEZI</name>
<feature type="compositionally biased region" description="Polar residues" evidence="1">
    <location>
        <begin position="63"/>
        <end position="77"/>
    </location>
</feature>
<feature type="compositionally biased region" description="Polar residues" evidence="1">
    <location>
        <begin position="246"/>
        <end position="268"/>
    </location>
</feature>
<dbReference type="EMBL" id="MU853341">
    <property type="protein sequence ID" value="KAK4112844.1"/>
    <property type="molecule type" value="Genomic_DNA"/>
</dbReference>
<feature type="region of interest" description="Disordered" evidence="1">
    <location>
        <begin position="1"/>
        <end position="125"/>
    </location>
</feature>
<evidence type="ECO:0000256" key="1">
    <source>
        <dbReference type="SAM" id="MobiDB-lite"/>
    </source>
</evidence>
<reference evidence="2" key="2">
    <citation type="submission" date="2023-05" db="EMBL/GenBank/DDBJ databases">
        <authorList>
            <consortium name="Lawrence Berkeley National Laboratory"/>
            <person name="Steindorff A."/>
            <person name="Hensen N."/>
            <person name="Bonometti L."/>
            <person name="Westerberg I."/>
            <person name="Brannstrom I.O."/>
            <person name="Guillou S."/>
            <person name="Cros-Aarteil S."/>
            <person name="Calhoun S."/>
            <person name="Haridas S."/>
            <person name="Kuo A."/>
            <person name="Mondo S."/>
            <person name="Pangilinan J."/>
            <person name="Riley R."/>
            <person name="Labutti K."/>
            <person name="Andreopoulos B."/>
            <person name="Lipzen A."/>
            <person name="Chen C."/>
            <person name="Yanf M."/>
            <person name="Daum C."/>
            <person name="Ng V."/>
            <person name="Clum A."/>
            <person name="Ohm R."/>
            <person name="Martin F."/>
            <person name="Silar P."/>
            <person name="Natvig D."/>
            <person name="Lalanne C."/>
            <person name="Gautier V."/>
            <person name="Ament-Velasquez S.L."/>
            <person name="Kruys A."/>
            <person name="Hutchinson M.I."/>
            <person name="Powell A.J."/>
            <person name="Barry K."/>
            <person name="Miller A.N."/>
            <person name="Grigoriev I.V."/>
            <person name="Debuchy R."/>
            <person name="Gladieux P."/>
            <person name="Thoren M.H."/>
            <person name="Johannesson H."/>
        </authorList>
    </citation>
    <scope>NUCLEOTIDE SEQUENCE</scope>
    <source>
        <strain evidence="2">CBS 508.74</strain>
    </source>
</reference>
<dbReference type="AlphaFoldDB" id="A0AAN6TEA2"/>
<evidence type="ECO:0000313" key="3">
    <source>
        <dbReference type="Proteomes" id="UP001302812"/>
    </source>
</evidence>
<evidence type="ECO:0000313" key="2">
    <source>
        <dbReference type="EMBL" id="KAK4112844.1"/>
    </source>
</evidence>
<protein>
    <submittedName>
        <fullName evidence="2">Uncharacterized protein</fullName>
    </submittedName>
</protein>
<gene>
    <name evidence="2" type="ORF">N656DRAFT_709060</name>
</gene>
<reference evidence="2" key="1">
    <citation type="journal article" date="2023" name="Mol. Phylogenet. Evol.">
        <title>Genome-scale phylogeny and comparative genomics of the fungal order Sordariales.</title>
        <authorList>
            <person name="Hensen N."/>
            <person name="Bonometti L."/>
            <person name="Westerberg I."/>
            <person name="Brannstrom I.O."/>
            <person name="Guillou S."/>
            <person name="Cros-Aarteil S."/>
            <person name="Calhoun S."/>
            <person name="Haridas S."/>
            <person name="Kuo A."/>
            <person name="Mondo S."/>
            <person name="Pangilinan J."/>
            <person name="Riley R."/>
            <person name="LaButti K."/>
            <person name="Andreopoulos B."/>
            <person name="Lipzen A."/>
            <person name="Chen C."/>
            <person name="Yan M."/>
            <person name="Daum C."/>
            <person name="Ng V."/>
            <person name="Clum A."/>
            <person name="Steindorff A."/>
            <person name="Ohm R.A."/>
            <person name="Martin F."/>
            <person name="Silar P."/>
            <person name="Natvig D.O."/>
            <person name="Lalanne C."/>
            <person name="Gautier V."/>
            <person name="Ament-Velasquez S.L."/>
            <person name="Kruys A."/>
            <person name="Hutchinson M.I."/>
            <person name="Powell A.J."/>
            <person name="Barry K."/>
            <person name="Miller A.N."/>
            <person name="Grigoriev I.V."/>
            <person name="Debuchy R."/>
            <person name="Gladieux P."/>
            <person name="Hiltunen Thoren M."/>
            <person name="Johannesson H."/>
        </authorList>
    </citation>
    <scope>NUCLEOTIDE SEQUENCE</scope>
    <source>
        <strain evidence="2">CBS 508.74</strain>
    </source>
</reference>
<dbReference type="RefSeq" id="XP_064670414.1">
    <property type="nucleotide sequence ID" value="XM_064811562.1"/>
</dbReference>
<feature type="region of interest" description="Disordered" evidence="1">
    <location>
        <begin position="187"/>
        <end position="297"/>
    </location>
</feature>
<accession>A0AAN6TEA2</accession>
<dbReference type="GeneID" id="89935687"/>
<organism evidence="2 3">
    <name type="scientific">Canariomyces notabilis</name>
    <dbReference type="NCBI Taxonomy" id="2074819"/>
    <lineage>
        <taxon>Eukaryota</taxon>
        <taxon>Fungi</taxon>
        <taxon>Dikarya</taxon>
        <taxon>Ascomycota</taxon>
        <taxon>Pezizomycotina</taxon>
        <taxon>Sordariomycetes</taxon>
        <taxon>Sordariomycetidae</taxon>
        <taxon>Sordariales</taxon>
        <taxon>Chaetomiaceae</taxon>
        <taxon>Canariomyces</taxon>
    </lineage>
</organism>
<sequence length="373" mass="41031">MVETQSTAQQPQLKKKASFRDRLKVWPKPIQNPETIPEVPRPKFVYEPTHAASDFSRLAISPKSATRQQTEEPSQSARPVRSSGENGVRRNSQNGSQQGSGQGLRREEPTRRSSRVGMKLNPRTLVEDPFQASQEAVLAPVNSTPVAWDLRVSGEISAGREDESAQQQPTAPLTDYELFIARAEAEERARREQILRSISQHSAAAAALSPKPNHVKPDPHKQYYTSTSIPSDTVGPGSSHHHHQRNNSTGNSRSKGSTGNRYMLSSSRGNDEQRPAFRKGHVQRASWAPSYTTGGSEAEKVLVRTEERVTVPRQPGPSPSQAQAGYGVDGQPQPQRMLRRQASLTQRIANYIRPAKGVGTRAGRVGHIGTLVE</sequence>
<keyword evidence="3" id="KW-1185">Reference proteome</keyword>
<feature type="compositionally biased region" description="Polar residues" evidence="1">
    <location>
        <begin position="1"/>
        <end position="12"/>
    </location>
</feature>
<comment type="caution">
    <text evidence="2">The sequence shown here is derived from an EMBL/GenBank/DDBJ whole genome shotgun (WGS) entry which is preliminary data.</text>
</comment>